<dbReference type="SUPFAM" id="SSF53474">
    <property type="entry name" value="alpha/beta-Hydrolases"/>
    <property type="match status" value="1"/>
</dbReference>
<dbReference type="PANTHER" id="PTHR11559">
    <property type="entry name" value="CARBOXYLESTERASE"/>
    <property type="match status" value="1"/>
</dbReference>
<dbReference type="OrthoDB" id="9775851at2"/>
<dbReference type="Proteomes" id="UP000287188">
    <property type="component" value="Unassembled WGS sequence"/>
</dbReference>
<comment type="similarity">
    <text evidence="1 3">Belongs to the type-B carboxylesterase/lipase family.</text>
</comment>
<reference evidence="6" key="1">
    <citation type="submission" date="2018-12" db="EMBL/GenBank/DDBJ databases">
        <title>Tengunoibacter tsumagoiensis gen. nov., sp. nov., Dictyobacter kobayashii sp. nov., D. alpinus sp. nov., and D. joshuensis sp. nov. and description of Dictyobacteraceae fam. nov. within the order Ktedonobacterales isolated from Tengu-no-mugimeshi.</title>
        <authorList>
            <person name="Wang C.M."/>
            <person name="Zheng Y."/>
            <person name="Sakai Y."/>
            <person name="Toyoda A."/>
            <person name="Minakuchi Y."/>
            <person name="Abe K."/>
            <person name="Yokota A."/>
            <person name="Yabe S."/>
        </authorList>
    </citation>
    <scope>NUCLEOTIDE SEQUENCE [LARGE SCALE GENOMIC DNA]</scope>
    <source>
        <strain evidence="6">Uno11</strain>
    </source>
</reference>
<dbReference type="PROSITE" id="PS00941">
    <property type="entry name" value="CARBOXYLESTERASE_B_2"/>
    <property type="match status" value="1"/>
</dbReference>
<dbReference type="GO" id="GO:0016787">
    <property type="term" value="F:hydrolase activity"/>
    <property type="evidence" value="ECO:0007669"/>
    <property type="project" value="UniProtKB-KW"/>
</dbReference>
<dbReference type="Pfam" id="PF00135">
    <property type="entry name" value="COesterase"/>
    <property type="match status" value="1"/>
</dbReference>
<dbReference type="RefSeq" id="WP_126553582.1">
    <property type="nucleotide sequence ID" value="NZ_BIFS01000001.1"/>
</dbReference>
<evidence type="ECO:0000256" key="2">
    <source>
        <dbReference type="ARBA" id="ARBA00022801"/>
    </source>
</evidence>
<protein>
    <recommendedName>
        <fullName evidence="3">Carboxylic ester hydrolase</fullName>
        <ecNumber evidence="3">3.1.1.-</ecNumber>
    </recommendedName>
</protein>
<evidence type="ECO:0000256" key="3">
    <source>
        <dbReference type="RuleBase" id="RU361235"/>
    </source>
</evidence>
<dbReference type="InterPro" id="IPR002018">
    <property type="entry name" value="CarbesteraseB"/>
</dbReference>
<feature type="domain" description="Carboxylesterase type B" evidence="4">
    <location>
        <begin position="4"/>
        <end position="475"/>
    </location>
</feature>
<accession>A0A402ARL0</accession>
<keyword evidence="2 3" id="KW-0378">Hydrolase</keyword>
<name>A0A402ARL0_9CHLR</name>
<gene>
    <name evidence="5" type="ORF">KDK_55290</name>
</gene>
<dbReference type="InterPro" id="IPR029058">
    <property type="entry name" value="AB_hydrolase_fold"/>
</dbReference>
<dbReference type="PROSITE" id="PS00122">
    <property type="entry name" value="CARBOXYLESTERASE_B_1"/>
    <property type="match status" value="1"/>
</dbReference>
<organism evidence="5 6">
    <name type="scientific">Dictyobacter kobayashii</name>
    <dbReference type="NCBI Taxonomy" id="2014872"/>
    <lineage>
        <taxon>Bacteria</taxon>
        <taxon>Bacillati</taxon>
        <taxon>Chloroflexota</taxon>
        <taxon>Ktedonobacteria</taxon>
        <taxon>Ktedonobacterales</taxon>
        <taxon>Dictyobacteraceae</taxon>
        <taxon>Dictyobacter</taxon>
    </lineage>
</organism>
<dbReference type="AlphaFoldDB" id="A0A402ARL0"/>
<evidence type="ECO:0000313" key="5">
    <source>
        <dbReference type="EMBL" id="GCE21729.1"/>
    </source>
</evidence>
<dbReference type="InterPro" id="IPR019819">
    <property type="entry name" value="Carboxylesterase_B_CS"/>
</dbReference>
<comment type="caution">
    <text evidence="5">The sequence shown here is derived from an EMBL/GenBank/DDBJ whole genome shotgun (WGS) entry which is preliminary data.</text>
</comment>
<evidence type="ECO:0000256" key="1">
    <source>
        <dbReference type="ARBA" id="ARBA00005964"/>
    </source>
</evidence>
<keyword evidence="6" id="KW-1185">Reference proteome</keyword>
<dbReference type="InterPro" id="IPR019826">
    <property type="entry name" value="Carboxylesterase_B_AS"/>
</dbReference>
<dbReference type="EMBL" id="BIFS01000001">
    <property type="protein sequence ID" value="GCE21729.1"/>
    <property type="molecule type" value="Genomic_DNA"/>
</dbReference>
<dbReference type="InterPro" id="IPR050309">
    <property type="entry name" value="Type-B_Carboxylest/Lipase"/>
</dbReference>
<sequence length="498" mass="54520">MENIIVDTSYGKLQGAQEGPVLTFKGVPFARPPIGALRFCAPELPEPWPGVRDATTYGPRALQALDPQLAAEATVDEDCLYLNVWTPGLGQGRRPVLVWIHGGALVSGSGSEPQYDGTKFAFDGDMIVVTLNYRLGAAGFLYLGDLLGEKYASSGNSGLLDIVAALKWVHDNIARFGGDPGRVTIMGESAGAMCVGALLALPAAQGFFQQAILESGAGQTTRDTASATSFTRRFLAGLGLSAHDAKKLLTLSTDELLAAQIRFIQSESIGGVRHLRYFGPVVDGTTLPHYPLDAVAQGKGARVPLLLGTNRDEARLYMALDPQLTHPDRQILHTLFGSNSATAADAYATARQKHPPEEAWAIVLTDYLYRLGVIHLAREQAYQHLPVWLYRFDWDKTSHGAFHSLELPFVWNTLNRPHPLQIPFRFTFGAEEYALAEQMHAAWIAFIRNGNPNVTTLPPWPTYANDERETMLFNTVSRVVSLPPEQDPANYQRHGLTF</sequence>
<dbReference type="Gene3D" id="3.40.50.1820">
    <property type="entry name" value="alpha/beta hydrolase"/>
    <property type="match status" value="1"/>
</dbReference>
<dbReference type="EC" id="3.1.1.-" evidence="3"/>
<evidence type="ECO:0000313" key="6">
    <source>
        <dbReference type="Proteomes" id="UP000287188"/>
    </source>
</evidence>
<evidence type="ECO:0000259" key="4">
    <source>
        <dbReference type="Pfam" id="PF00135"/>
    </source>
</evidence>
<proteinExistence type="inferred from homology"/>